<keyword evidence="8 12" id="KW-0798">TonB box</keyword>
<name>A0A399R7T6_9PROT</name>
<evidence type="ECO:0000256" key="12">
    <source>
        <dbReference type="RuleBase" id="RU003357"/>
    </source>
</evidence>
<feature type="compositionally biased region" description="Polar residues" evidence="13">
    <location>
        <begin position="9"/>
        <end position="22"/>
    </location>
</feature>
<evidence type="ECO:0000313" key="17">
    <source>
        <dbReference type="Proteomes" id="UP000266385"/>
    </source>
</evidence>
<dbReference type="OrthoDB" id="9760333at2"/>
<keyword evidence="4" id="KW-0410">Iron transport</keyword>
<evidence type="ECO:0000256" key="1">
    <source>
        <dbReference type="ARBA" id="ARBA00004571"/>
    </source>
</evidence>
<dbReference type="GO" id="GO:0009279">
    <property type="term" value="C:cell outer membrane"/>
    <property type="evidence" value="ECO:0007669"/>
    <property type="project" value="UniProtKB-SubCell"/>
</dbReference>
<feature type="domain" description="TonB-dependent receptor-like beta-barrel" evidence="14">
    <location>
        <begin position="234"/>
        <end position="671"/>
    </location>
</feature>
<dbReference type="SUPFAM" id="SSF56935">
    <property type="entry name" value="Porins"/>
    <property type="match status" value="1"/>
</dbReference>
<dbReference type="PROSITE" id="PS52016">
    <property type="entry name" value="TONB_DEPENDENT_REC_3"/>
    <property type="match status" value="1"/>
</dbReference>
<evidence type="ECO:0000256" key="7">
    <source>
        <dbReference type="ARBA" id="ARBA00023065"/>
    </source>
</evidence>
<comment type="similarity">
    <text evidence="11 12">Belongs to the TonB-dependent receptor family.</text>
</comment>
<evidence type="ECO:0000256" key="10">
    <source>
        <dbReference type="ARBA" id="ARBA00023237"/>
    </source>
</evidence>
<keyword evidence="6" id="KW-0408">Iron</keyword>
<evidence type="ECO:0000313" key="16">
    <source>
        <dbReference type="EMBL" id="RIJ26833.1"/>
    </source>
</evidence>
<keyword evidence="17" id="KW-1185">Reference proteome</keyword>
<keyword evidence="3 11" id="KW-1134">Transmembrane beta strand</keyword>
<gene>
    <name evidence="16" type="ORF">D1223_18010</name>
</gene>
<evidence type="ECO:0000259" key="15">
    <source>
        <dbReference type="Pfam" id="PF07715"/>
    </source>
</evidence>
<dbReference type="InterPro" id="IPR036942">
    <property type="entry name" value="Beta-barrel_TonB_sf"/>
</dbReference>
<keyword evidence="10 11" id="KW-0998">Cell outer membrane</keyword>
<keyword evidence="9 11" id="KW-0472">Membrane</keyword>
<dbReference type="RefSeq" id="WP_119377726.1">
    <property type="nucleotide sequence ID" value="NZ_QWFX01000016.1"/>
</dbReference>
<evidence type="ECO:0000256" key="5">
    <source>
        <dbReference type="ARBA" id="ARBA00022692"/>
    </source>
</evidence>
<dbReference type="Proteomes" id="UP000266385">
    <property type="component" value="Unassembled WGS sequence"/>
</dbReference>
<dbReference type="AlphaFoldDB" id="A0A399R7T6"/>
<accession>A0A399R7T6</accession>
<evidence type="ECO:0000256" key="6">
    <source>
        <dbReference type="ARBA" id="ARBA00023004"/>
    </source>
</evidence>
<dbReference type="EMBL" id="QWFX01000016">
    <property type="protein sequence ID" value="RIJ26833.1"/>
    <property type="molecule type" value="Genomic_DNA"/>
</dbReference>
<dbReference type="InterPro" id="IPR012910">
    <property type="entry name" value="Plug_dom"/>
</dbReference>
<dbReference type="Pfam" id="PF00593">
    <property type="entry name" value="TonB_dep_Rec_b-barrel"/>
    <property type="match status" value="1"/>
</dbReference>
<dbReference type="PANTHER" id="PTHR32552">
    <property type="entry name" value="FERRICHROME IRON RECEPTOR-RELATED"/>
    <property type="match status" value="1"/>
</dbReference>
<evidence type="ECO:0000256" key="13">
    <source>
        <dbReference type="SAM" id="MobiDB-lite"/>
    </source>
</evidence>
<keyword evidence="5 11" id="KW-0812">Transmembrane</keyword>
<evidence type="ECO:0000256" key="9">
    <source>
        <dbReference type="ARBA" id="ARBA00023136"/>
    </source>
</evidence>
<evidence type="ECO:0000256" key="3">
    <source>
        <dbReference type="ARBA" id="ARBA00022452"/>
    </source>
</evidence>
<feature type="domain" description="TonB-dependent receptor plug" evidence="15">
    <location>
        <begin position="44"/>
        <end position="149"/>
    </location>
</feature>
<dbReference type="PANTHER" id="PTHR32552:SF81">
    <property type="entry name" value="TONB-DEPENDENT OUTER MEMBRANE RECEPTOR"/>
    <property type="match status" value="1"/>
</dbReference>
<dbReference type="GO" id="GO:0006826">
    <property type="term" value="P:iron ion transport"/>
    <property type="evidence" value="ECO:0007669"/>
    <property type="project" value="UniProtKB-KW"/>
</dbReference>
<keyword evidence="7" id="KW-0406">Ion transport</keyword>
<evidence type="ECO:0000259" key="14">
    <source>
        <dbReference type="Pfam" id="PF00593"/>
    </source>
</evidence>
<protein>
    <submittedName>
        <fullName evidence="16">TonB-dependent receptor</fullName>
    </submittedName>
</protein>
<organism evidence="16 17">
    <name type="scientific">Henriciella mobilis</name>
    <dbReference type="NCBI Taxonomy" id="2305467"/>
    <lineage>
        <taxon>Bacteria</taxon>
        <taxon>Pseudomonadati</taxon>
        <taxon>Pseudomonadota</taxon>
        <taxon>Alphaproteobacteria</taxon>
        <taxon>Hyphomonadales</taxon>
        <taxon>Hyphomonadaceae</taxon>
        <taxon>Henriciella</taxon>
    </lineage>
</organism>
<evidence type="ECO:0000256" key="11">
    <source>
        <dbReference type="PROSITE-ProRule" id="PRU01360"/>
    </source>
</evidence>
<feature type="region of interest" description="Disordered" evidence="13">
    <location>
        <begin position="1"/>
        <end position="22"/>
    </location>
</feature>
<proteinExistence type="inferred from homology"/>
<keyword evidence="2 11" id="KW-0813">Transport</keyword>
<keyword evidence="16" id="KW-0675">Receptor</keyword>
<reference evidence="16 17" key="1">
    <citation type="submission" date="2018-08" db="EMBL/GenBank/DDBJ databases">
        <title>Henriciella mobilis sp. nov., isolated from seawater.</title>
        <authorList>
            <person name="Cheng H."/>
            <person name="Wu Y.-H."/>
            <person name="Xu X.-W."/>
            <person name="Guo L.-L."/>
        </authorList>
    </citation>
    <scope>NUCLEOTIDE SEQUENCE [LARGE SCALE GENOMIC DNA]</scope>
    <source>
        <strain evidence="16 17">JN25</strain>
    </source>
</reference>
<dbReference type="InterPro" id="IPR039426">
    <property type="entry name" value="TonB-dep_rcpt-like"/>
</dbReference>
<comment type="caution">
    <text evidence="16">The sequence shown here is derived from an EMBL/GenBank/DDBJ whole genome shotgun (WGS) entry which is preliminary data.</text>
</comment>
<dbReference type="Gene3D" id="2.40.170.20">
    <property type="entry name" value="TonB-dependent receptor, beta-barrel domain"/>
    <property type="match status" value="1"/>
</dbReference>
<dbReference type="InterPro" id="IPR000531">
    <property type="entry name" value="Beta-barrel_TonB"/>
</dbReference>
<evidence type="ECO:0000256" key="8">
    <source>
        <dbReference type="ARBA" id="ARBA00023077"/>
    </source>
</evidence>
<evidence type="ECO:0000256" key="2">
    <source>
        <dbReference type="ARBA" id="ARBA00022448"/>
    </source>
</evidence>
<comment type="subcellular location">
    <subcellularLocation>
        <location evidence="1 11">Cell outer membrane</location>
        <topology evidence="1 11">Multi-pass membrane protein</topology>
    </subcellularLocation>
</comment>
<evidence type="ECO:0000256" key="4">
    <source>
        <dbReference type="ARBA" id="ARBA00022496"/>
    </source>
</evidence>
<sequence length="705" mass="76339">MITLGAATAQETAQPVDTSSTEAAQTRVMDSVVVKSQRRDERLVDVPISVSVASGEQLKQAGITNSADLKLVTPALNLTQQGSFVQPTIRGVGTSVVGPGADGNVALYIDGVYQATQAAALFELNAIDSIEVLKGPQGSLFGRNATGGAIVVTTAAPEFDFSGRVTGSYGNFNDRKLSGYITGPITDKIAANLAVLYHEDDGYVTNVATGSDLAKTNAYLARGKILVEATEDLSLTFTGSYVKHENNAAFSYIPVPENFRYVTSDAYSLGVAGSRDEASMDFNPYSQLEGGSLSINAVYDADWATITSTTGYTQQQQPFYTDTDGTELPIQEVHSPQDQDTFVQELTFASNSDGNVSWIFGGMYYDDESESYGTVYVNNTPVIVLVPNVKTEAAAAFAEVSYSPTERLHLLLGGRYNTETKTFVGRVGGRNGPIVANDDEKWDSFTPRASIRYELSDQSSLYLTYSEGFKSGLYNATSLDPAPVDPEEIKSYEVGYKYSGSTLLFTGAAYFYDYTGIQVNAIDQSRGGFVTVTNAGNAEIYGADFDLSFPITNELSARTGASYIHGEYNDFPGAIVYIPEPNGIGYVQVNRDVSGNRIMKTPEYTAFGTLLYTRPISQTGEIQGALTVSYNDGWYWDPSNTSQQDGYTQINARLSWSPNDRFTVTAYGQNVSDEKVEIFRRTGTMGDLASYNKPASYGVELDLKF</sequence>
<dbReference type="Pfam" id="PF07715">
    <property type="entry name" value="Plug"/>
    <property type="match status" value="1"/>
</dbReference>